<gene>
    <name evidence="2" type="ORF">ZT1A5_G7371</name>
</gene>
<reference evidence="2 3" key="1">
    <citation type="submission" date="2016-10" db="EMBL/GenBank/DDBJ databases">
        <authorList>
            <person name="Varghese N."/>
        </authorList>
    </citation>
    <scope>NUCLEOTIDE SEQUENCE [LARGE SCALE GENOMIC DNA]</scope>
</reference>
<dbReference type="EMBL" id="LT882682">
    <property type="protein sequence ID" value="SMY25929.1"/>
    <property type="molecule type" value="Genomic_DNA"/>
</dbReference>
<organism evidence="2 3">
    <name type="scientific">Zymoseptoria tritici ST99CH_1A5</name>
    <dbReference type="NCBI Taxonomy" id="1276529"/>
    <lineage>
        <taxon>Eukaryota</taxon>
        <taxon>Fungi</taxon>
        <taxon>Dikarya</taxon>
        <taxon>Ascomycota</taxon>
        <taxon>Pezizomycotina</taxon>
        <taxon>Dothideomycetes</taxon>
        <taxon>Dothideomycetidae</taxon>
        <taxon>Mycosphaerellales</taxon>
        <taxon>Mycosphaerellaceae</taxon>
        <taxon>Zymoseptoria</taxon>
    </lineage>
</organism>
<evidence type="ECO:0000313" key="2">
    <source>
        <dbReference type="EMBL" id="SMY25929.1"/>
    </source>
</evidence>
<feature type="region of interest" description="Disordered" evidence="1">
    <location>
        <begin position="134"/>
        <end position="153"/>
    </location>
</feature>
<evidence type="ECO:0000313" key="3">
    <source>
        <dbReference type="Proteomes" id="UP000215453"/>
    </source>
</evidence>
<evidence type="ECO:0000256" key="1">
    <source>
        <dbReference type="SAM" id="MobiDB-lite"/>
    </source>
</evidence>
<feature type="compositionally biased region" description="Low complexity" evidence="1">
    <location>
        <begin position="188"/>
        <end position="199"/>
    </location>
</feature>
<proteinExistence type="predicted"/>
<dbReference type="AlphaFoldDB" id="A0A1Y6LQJ9"/>
<dbReference type="Proteomes" id="UP000215453">
    <property type="component" value="Chromosome 7"/>
</dbReference>
<protein>
    <submittedName>
        <fullName evidence="2">Uncharacterized protein</fullName>
    </submittedName>
</protein>
<accession>A0A1Y6LQJ9</accession>
<name>A0A1Y6LQJ9_ZYMTR</name>
<sequence>MAYAYLEVHCLLITCRSLMEDTTEEANAPLLPGLPTLNDVYDLYHNNKLEEFAEAADELLETRNDLIDVHRIQLKCLLISVTQVDDNEDFEDMEELYTTPEASTIDKLQVVDEVVECAQRAMQRKAARFFGPEEVEEEEEDMMDMESDDEGDDEDTIVADVTVPLPTLALALASGGTTAHADALHTEPSSGGRSPSSHR</sequence>
<feature type="region of interest" description="Disordered" evidence="1">
    <location>
        <begin position="174"/>
        <end position="199"/>
    </location>
</feature>